<reference evidence="2 3" key="1">
    <citation type="submission" date="2024-09" db="EMBL/GenBank/DDBJ databases">
        <title>Floridaenema gen nov. (Aerosakkonemataceae, Aerosakkonematales ord. nov., Cyanobacteria) from benthic tropical and subtropical fresh waters, with the description of four new species.</title>
        <authorList>
            <person name="Moretto J.A."/>
            <person name="Berthold D.E."/>
            <person name="Lefler F.W."/>
            <person name="Huang I.-S."/>
            <person name="Laughinghouse H. IV."/>
        </authorList>
    </citation>
    <scope>NUCLEOTIDE SEQUENCE [LARGE SCALE GENOMIC DNA]</scope>
    <source>
        <strain evidence="2 3">BLCC-F167</strain>
    </source>
</reference>
<keyword evidence="3" id="KW-1185">Reference proteome</keyword>
<comment type="caution">
    <text evidence="2">The sequence shown here is derived from an EMBL/GenBank/DDBJ whole genome shotgun (WGS) entry which is preliminary data.</text>
</comment>
<dbReference type="EMBL" id="JBHFNT010000279">
    <property type="protein sequence ID" value="MFB2838824.1"/>
    <property type="molecule type" value="Genomic_DNA"/>
</dbReference>
<evidence type="ECO:0000256" key="1">
    <source>
        <dbReference type="SAM" id="SignalP"/>
    </source>
</evidence>
<dbReference type="RefSeq" id="WP_413281122.1">
    <property type="nucleotide sequence ID" value="NZ_JBHFNT010000279.1"/>
</dbReference>
<dbReference type="Proteomes" id="UP001576780">
    <property type="component" value="Unassembled WGS sequence"/>
</dbReference>
<feature type="chain" id="PRO_5045139978" evidence="1">
    <location>
        <begin position="20"/>
        <end position="164"/>
    </location>
</feature>
<feature type="signal peptide" evidence="1">
    <location>
        <begin position="1"/>
        <end position="19"/>
    </location>
</feature>
<evidence type="ECO:0000313" key="2">
    <source>
        <dbReference type="EMBL" id="MFB2838824.1"/>
    </source>
</evidence>
<name>A0ABV4WUN1_9CYAN</name>
<evidence type="ECO:0000313" key="3">
    <source>
        <dbReference type="Proteomes" id="UP001576780"/>
    </source>
</evidence>
<gene>
    <name evidence="2" type="ORF">ACE1CA_30415</name>
</gene>
<protein>
    <submittedName>
        <fullName evidence="2">Uncharacterized protein</fullName>
    </submittedName>
</protein>
<proteinExistence type="predicted"/>
<organism evidence="2 3">
    <name type="scientific">Floridaenema evergladense BLCC-F167</name>
    <dbReference type="NCBI Taxonomy" id="3153639"/>
    <lineage>
        <taxon>Bacteria</taxon>
        <taxon>Bacillati</taxon>
        <taxon>Cyanobacteriota</taxon>
        <taxon>Cyanophyceae</taxon>
        <taxon>Oscillatoriophycideae</taxon>
        <taxon>Aerosakkonematales</taxon>
        <taxon>Aerosakkonemataceae</taxon>
        <taxon>Floridanema</taxon>
        <taxon>Floridanema evergladense</taxon>
    </lineage>
</organism>
<accession>A0ABV4WUN1</accession>
<sequence>MKSFTTLTLSLGILSVLLAANPGITQNSQSSAPRIPSNSPNTTINVTKRSGNCPSNIKLWTSFRSYEGGGEHTVIADTGAIANAARLNNSGAKFVEFTAPLKSEFASCVGEATSVEEPIYSFRFNKKNVIFRMDLSPVPGERLTRISYKGVVSSRPAIKWAISD</sequence>
<keyword evidence="1" id="KW-0732">Signal</keyword>